<proteinExistence type="predicted"/>
<dbReference type="Proteomes" id="UP000249610">
    <property type="component" value="Unassembled WGS sequence"/>
</dbReference>
<dbReference type="Gene3D" id="3.40.50.300">
    <property type="entry name" value="P-loop containing nucleotide triphosphate hydrolases"/>
    <property type="match status" value="1"/>
</dbReference>
<gene>
    <name evidence="2" type="ORF">LV83_01675</name>
</gene>
<protein>
    <submittedName>
        <fullName evidence="2">KAP-like P-loop domain-containing protein</fullName>
    </submittedName>
</protein>
<dbReference type="InterPro" id="IPR011646">
    <property type="entry name" value="KAP_P-loop"/>
</dbReference>
<dbReference type="Pfam" id="PF07693">
    <property type="entry name" value="KAP_NTPase"/>
    <property type="match status" value="1"/>
</dbReference>
<name>A0A327PGZ9_9BACT</name>
<evidence type="ECO:0000313" key="2">
    <source>
        <dbReference type="EMBL" id="RAI91488.1"/>
    </source>
</evidence>
<dbReference type="EMBL" id="QLLK01000004">
    <property type="protein sequence ID" value="RAI91488.1"/>
    <property type="molecule type" value="Genomic_DNA"/>
</dbReference>
<evidence type="ECO:0000259" key="1">
    <source>
        <dbReference type="Pfam" id="PF07693"/>
    </source>
</evidence>
<keyword evidence="3" id="KW-1185">Reference proteome</keyword>
<accession>A0A327PGZ9</accession>
<dbReference type="RefSeq" id="WP_111611073.1">
    <property type="nucleotide sequence ID" value="NZ_QLLK01000004.1"/>
</dbReference>
<organism evidence="2 3">
    <name type="scientific">Algoriphagus yeomjeoni</name>
    <dbReference type="NCBI Taxonomy" id="291403"/>
    <lineage>
        <taxon>Bacteria</taxon>
        <taxon>Pseudomonadati</taxon>
        <taxon>Bacteroidota</taxon>
        <taxon>Cytophagia</taxon>
        <taxon>Cytophagales</taxon>
        <taxon>Cyclobacteriaceae</taxon>
        <taxon>Algoriphagus</taxon>
    </lineage>
</organism>
<sequence>MEKPDFKIKTDRGSSNFSDHLNQIDNHRIIFSAPFGTGKTSFLKDYFERHKSEYQVFHLFPINYSVASNEDIFELIKYDILFNFLRLDVEFEKVSIPKSISFGFFLQNNPENIIMPFVRQIPVIGKQVAEIAKEIIQLYKTFEIQHKGNQSDQEKTIIKYLEEINKTKGSVKEEDFYTQLICQLSTQIKEKDSKKKTVLIIDDLDRIDPDHIFRILNVFSAHFDHDSSENKFDFDKIILVCDINNIRKIYSNRYGQDVDFSGYIDKFYSEGTFHFDLLPELEDKLSEVFLTVILTTTNERDRLYSLKDHIDIRYILYLIFAFHKSGYLPIRKLLKIFSKQIIIKERRSGPRINGRYVSVYDLRFLIVYQSLKSIISDFEEFKLRLNDMKENIENNPYSDYKVDYLHALIPILSYPDHLWKLEINKEINGIVGIEDFKIEWSIIPKEKNRHSGTSISFETTCKILKNGNELAPETANLFILTKKAIEIIERYNLNWIA</sequence>
<comment type="caution">
    <text evidence="2">The sequence shown here is derived from an EMBL/GenBank/DDBJ whole genome shotgun (WGS) entry which is preliminary data.</text>
</comment>
<reference evidence="2 3" key="1">
    <citation type="submission" date="2018-06" db="EMBL/GenBank/DDBJ databases">
        <title>Genomic Encyclopedia of Archaeal and Bacterial Type Strains, Phase II (KMG-II): from individual species to whole genera.</title>
        <authorList>
            <person name="Goeker M."/>
        </authorList>
    </citation>
    <scope>NUCLEOTIDE SEQUENCE [LARGE SCALE GENOMIC DNA]</scope>
    <source>
        <strain evidence="2 3">DSM 23446</strain>
    </source>
</reference>
<evidence type="ECO:0000313" key="3">
    <source>
        <dbReference type="Proteomes" id="UP000249610"/>
    </source>
</evidence>
<dbReference type="InterPro" id="IPR027417">
    <property type="entry name" value="P-loop_NTPase"/>
</dbReference>
<feature type="domain" description="KAP NTPase" evidence="1">
    <location>
        <begin position="28"/>
        <end position="320"/>
    </location>
</feature>
<dbReference type="AlphaFoldDB" id="A0A327PGZ9"/>
<dbReference type="OrthoDB" id="871734at2"/>
<dbReference type="SUPFAM" id="SSF52540">
    <property type="entry name" value="P-loop containing nucleoside triphosphate hydrolases"/>
    <property type="match status" value="1"/>
</dbReference>